<evidence type="ECO:0000256" key="1">
    <source>
        <dbReference type="ARBA" id="ARBA00023015"/>
    </source>
</evidence>
<dbReference type="EMBL" id="CP047170">
    <property type="protein sequence ID" value="QRF69392.1"/>
    <property type="molecule type" value="Genomic_DNA"/>
</dbReference>
<name>A0ABX7FGS4_9RHOB</name>
<protein>
    <submittedName>
        <fullName evidence="5">GntR family transcriptional regulator</fullName>
    </submittedName>
</protein>
<keyword evidence="6" id="KW-1185">Reference proteome</keyword>
<dbReference type="InterPro" id="IPR036390">
    <property type="entry name" value="WH_DNA-bd_sf"/>
</dbReference>
<dbReference type="InterPro" id="IPR036388">
    <property type="entry name" value="WH-like_DNA-bd_sf"/>
</dbReference>
<dbReference type="SUPFAM" id="SSF46785">
    <property type="entry name" value="Winged helix' DNA-binding domain"/>
    <property type="match status" value="1"/>
</dbReference>
<reference evidence="5 6" key="1">
    <citation type="submission" date="2019-12" db="EMBL/GenBank/DDBJ databases">
        <title>Complete Genome Sequence of a Quorum-Sensing Bacterium,Rhodobacteraceae bacterium C31, Isolated from a marine microalgae symbiotic bacteria.</title>
        <authorList>
            <person name="Zhang Y."/>
        </authorList>
    </citation>
    <scope>NUCLEOTIDE SEQUENCE [LARGE SCALE GENOMIC DNA]</scope>
    <source>
        <strain evidence="5 6">C31</strain>
        <plasmid evidence="5 6">p-SCP4</plasmid>
    </source>
</reference>
<dbReference type="PANTHER" id="PTHR43537:SF20">
    <property type="entry name" value="HTH-TYPE TRANSCRIPTIONAL REPRESSOR GLAR"/>
    <property type="match status" value="1"/>
</dbReference>
<evidence type="ECO:0000256" key="3">
    <source>
        <dbReference type="ARBA" id="ARBA00023163"/>
    </source>
</evidence>
<keyword evidence="2" id="KW-0238">DNA-binding</keyword>
<dbReference type="Proteomes" id="UP000596387">
    <property type="component" value="Plasmid p-SCP4"/>
</dbReference>
<feature type="domain" description="HTH gntR-type" evidence="4">
    <location>
        <begin position="1"/>
        <end position="62"/>
    </location>
</feature>
<evidence type="ECO:0000313" key="6">
    <source>
        <dbReference type="Proteomes" id="UP000596387"/>
    </source>
</evidence>
<evidence type="ECO:0000259" key="4">
    <source>
        <dbReference type="PROSITE" id="PS50949"/>
    </source>
</evidence>
<gene>
    <name evidence="5" type="ORF">GQA70_22785</name>
</gene>
<keyword evidence="5" id="KW-0614">Plasmid</keyword>
<geneLocation type="plasmid" evidence="5 6">
    <name>p-SCP4</name>
</geneLocation>
<evidence type="ECO:0000256" key="2">
    <source>
        <dbReference type="ARBA" id="ARBA00023125"/>
    </source>
</evidence>
<keyword evidence="3" id="KW-0804">Transcription</keyword>
<dbReference type="Pfam" id="PF00392">
    <property type="entry name" value="GntR"/>
    <property type="match status" value="1"/>
</dbReference>
<dbReference type="PROSITE" id="PS50949">
    <property type="entry name" value="HTH_GNTR"/>
    <property type="match status" value="1"/>
</dbReference>
<keyword evidence="1" id="KW-0805">Transcription regulation</keyword>
<dbReference type="PANTHER" id="PTHR43537">
    <property type="entry name" value="TRANSCRIPTIONAL REGULATOR, GNTR FAMILY"/>
    <property type="match status" value="1"/>
</dbReference>
<dbReference type="Gene3D" id="1.10.10.10">
    <property type="entry name" value="Winged helix-like DNA-binding domain superfamily/Winged helix DNA-binding domain"/>
    <property type="match status" value="1"/>
</dbReference>
<dbReference type="SMART" id="SM00345">
    <property type="entry name" value="HTH_GNTR"/>
    <property type="match status" value="1"/>
</dbReference>
<dbReference type="InterPro" id="IPR000524">
    <property type="entry name" value="Tscrpt_reg_HTH_GntR"/>
</dbReference>
<proteinExistence type="predicted"/>
<organism evidence="5 6">
    <name type="scientific">Ponticoccus alexandrii</name>
    <dbReference type="NCBI Taxonomy" id="1943633"/>
    <lineage>
        <taxon>Bacteria</taxon>
        <taxon>Pseudomonadati</taxon>
        <taxon>Pseudomonadota</taxon>
        <taxon>Alphaproteobacteria</taxon>
        <taxon>Rhodobacterales</taxon>
        <taxon>Roseobacteraceae</taxon>
        <taxon>Ponticoccus</taxon>
    </lineage>
</organism>
<sequence>MEARLLHDILHGVLAPGEKLNLNRPRETLGVELSPLRETINRIVATGLVEMEPMRGYSVTPISVANLDEAAAFRIEPEPDALLRAMQNGVLDWESAVMGRCNGSTAR</sequence>
<evidence type="ECO:0000313" key="5">
    <source>
        <dbReference type="EMBL" id="QRF69392.1"/>
    </source>
</evidence>
<accession>A0ABX7FGS4</accession>